<gene>
    <name evidence="1" type="ORF">EC973_003290</name>
</gene>
<comment type="caution">
    <text evidence="1">The sequence shown here is derived from an EMBL/GenBank/DDBJ whole genome shotgun (WGS) entry which is preliminary data.</text>
</comment>
<evidence type="ECO:0000313" key="2">
    <source>
        <dbReference type="Proteomes" id="UP000605846"/>
    </source>
</evidence>
<proteinExistence type="predicted"/>
<keyword evidence="2" id="KW-1185">Reference proteome</keyword>
<dbReference type="OrthoDB" id="2319746at2759"/>
<dbReference type="Proteomes" id="UP000605846">
    <property type="component" value="Unassembled WGS sequence"/>
</dbReference>
<sequence length="235" mass="26845">MHETEIKFLDQSETEIKTAVKESCGTFGIWGFTQPTLGLEVADLDHCDRRFSQDKKSKHMSLQLPSPAMNFSCGCLYDKTLKEPHFKKSKHFEDLSASFAIQTKDEKLRAHYSWLVQMHRPLSVTNPYIEATLQNPMDSSNPIRVPAVQLKASDPDAGFMYPRYYVLSPAVDELNCGLYKMKLTAYSSKDKNKVLAEHENELLSRVNTDTCGKTEFMEKMSAAARHADKQWKTHE</sequence>
<protein>
    <submittedName>
        <fullName evidence="1">Uncharacterized protein</fullName>
    </submittedName>
</protein>
<accession>A0A8H7BTR6</accession>
<organism evidence="1 2">
    <name type="scientific">Apophysomyces ossiformis</name>
    <dbReference type="NCBI Taxonomy" id="679940"/>
    <lineage>
        <taxon>Eukaryota</taxon>
        <taxon>Fungi</taxon>
        <taxon>Fungi incertae sedis</taxon>
        <taxon>Mucoromycota</taxon>
        <taxon>Mucoromycotina</taxon>
        <taxon>Mucoromycetes</taxon>
        <taxon>Mucorales</taxon>
        <taxon>Mucorineae</taxon>
        <taxon>Mucoraceae</taxon>
        <taxon>Apophysomyces</taxon>
    </lineage>
</organism>
<name>A0A8H7BTR6_9FUNG</name>
<dbReference type="AlphaFoldDB" id="A0A8H7BTR6"/>
<reference evidence="1" key="1">
    <citation type="submission" date="2020-01" db="EMBL/GenBank/DDBJ databases">
        <title>Genome Sequencing of Three Apophysomyces-Like Fungal Strains Confirms a Novel Fungal Genus in the Mucoromycota with divergent Burkholderia-like Endosymbiotic Bacteria.</title>
        <authorList>
            <person name="Stajich J.E."/>
            <person name="Macias A.M."/>
            <person name="Carter-House D."/>
            <person name="Lovett B."/>
            <person name="Kasson L.R."/>
            <person name="Berry K."/>
            <person name="Grigoriev I."/>
            <person name="Chang Y."/>
            <person name="Spatafora J."/>
            <person name="Kasson M.T."/>
        </authorList>
    </citation>
    <scope>NUCLEOTIDE SEQUENCE</scope>
    <source>
        <strain evidence="1">NRRL A-21654</strain>
    </source>
</reference>
<dbReference type="EMBL" id="JABAYA010000002">
    <property type="protein sequence ID" value="KAF7732543.1"/>
    <property type="molecule type" value="Genomic_DNA"/>
</dbReference>
<evidence type="ECO:0000313" key="1">
    <source>
        <dbReference type="EMBL" id="KAF7732543.1"/>
    </source>
</evidence>